<dbReference type="PANTHER" id="PTHR34078">
    <property type="entry name" value="EXPRESSED PROTEIN"/>
    <property type="match status" value="1"/>
</dbReference>
<dbReference type="KEGG" id="dfa:DFA_00121"/>
<evidence type="ECO:0000313" key="2">
    <source>
        <dbReference type="EMBL" id="EGG19543.1"/>
    </source>
</evidence>
<feature type="transmembrane region" description="Helical" evidence="1">
    <location>
        <begin position="60"/>
        <end position="76"/>
    </location>
</feature>
<evidence type="ECO:0000313" key="3">
    <source>
        <dbReference type="Proteomes" id="UP000007797"/>
    </source>
</evidence>
<organism evidence="2 3">
    <name type="scientific">Cavenderia fasciculata</name>
    <name type="common">Slime mold</name>
    <name type="synonym">Dictyostelium fasciculatum</name>
    <dbReference type="NCBI Taxonomy" id="261658"/>
    <lineage>
        <taxon>Eukaryota</taxon>
        <taxon>Amoebozoa</taxon>
        <taxon>Evosea</taxon>
        <taxon>Eumycetozoa</taxon>
        <taxon>Dictyostelia</taxon>
        <taxon>Acytosteliales</taxon>
        <taxon>Cavenderiaceae</taxon>
        <taxon>Cavenderia</taxon>
    </lineage>
</organism>
<keyword evidence="1" id="KW-0472">Membrane</keyword>
<keyword evidence="1" id="KW-1133">Transmembrane helix</keyword>
<dbReference type="AlphaFoldDB" id="F4PXN3"/>
<sequence length="127" mass="14497">MTVLEPKKSISDQLKDYNATKDNISGVKKQNGQYKEFDVEKAKKQDLEKEARKAQDRKKSCLLFCIGFLFILPWSINYCLHNRSKDKVARVLAKVSLGLFGIFATLFVICLTCLIVYLTGFNDPNRA</sequence>
<dbReference type="EMBL" id="GL883014">
    <property type="protein sequence ID" value="EGG19543.1"/>
    <property type="molecule type" value="Genomic_DNA"/>
</dbReference>
<evidence type="ECO:0000256" key="1">
    <source>
        <dbReference type="SAM" id="Phobius"/>
    </source>
</evidence>
<feature type="transmembrane region" description="Helical" evidence="1">
    <location>
        <begin position="96"/>
        <end position="118"/>
    </location>
</feature>
<name>F4PXN3_CACFS</name>
<dbReference type="PANTHER" id="PTHR34078:SF8">
    <property type="entry name" value="TRANSMEMBRANE PROTEIN"/>
    <property type="match status" value="1"/>
</dbReference>
<dbReference type="GeneID" id="14871657"/>
<protein>
    <submittedName>
        <fullName evidence="2">Uncharacterized protein</fullName>
    </submittedName>
</protein>
<gene>
    <name evidence="2" type="ORF">DFA_00121</name>
</gene>
<proteinExistence type="predicted"/>
<accession>F4PXN3</accession>
<reference evidence="3" key="1">
    <citation type="journal article" date="2011" name="Genome Res.">
        <title>Phylogeny-wide analysis of social amoeba genomes highlights ancient origins for complex intercellular communication.</title>
        <authorList>
            <person name="Heidel A.J."/>
            <person name="Lawal H.M."/>
            <person name="Felder M."/>
            <person name="Schilde C."/>
            <person name="Helps N.R."/>
            <person name="Tunggal B."/>
            <person name="Rivero F."/>
            <person name="John U."/>
            <person name="Schleicher M."/>
            <person name="Eichinger L."/>
            <person name="Platzer M."/>
            <person name="Noegel A.A."/>
            <person name="Schaap P."/>
            <person name="Gloeckner G."/>
        </authorList>
    </citation>
    <scope>NUCLEOTIDE SEQUENCE [LARGE SCALE GENOMIC DNA]</scope>
    <source>
        <strain evidence="3">SH3</strain>
    </source>
</reference>
<keyword evidence="3" id="KW-1185">Reference proteome</keyword>
<dbReference type="Proteomes" id="UP000007797">
    <property type="component" value="Unassembled WGS sequence"/>
</dbReference>
<dbReference type="RefSeq" id="XP_004357837.1">
    <property type="nucleotide sequence ID" value="XM_004357780.1"/>
</dbReference>
<keyword evidence="1" id="KW-0812">Transmembrane</keyword>